<accession>A0A1M4VIJ6</accession>
<dbReference type="RefSeq" id="WP_073269995.1">
    <property type="nucleotide sequence ID" value="NZ_FQTU01000005.1"/>
</dbReference>
<dbReference type="SUPFAM" id="SSF54913">
    <property type="entry name" value="GlnB-like"/>
    <property type="match status" value="1"/>
</dbReference>
<gene>
    <name evidence="2" type="ORF">SAMN02746064_01009</name>
</gene>
<sequence>MTHANGRLLKIFIGESEMYKHEALYHAIIKKLKENGMAGATTIRGVEGFGAHNIKHKKAIDVLSGDLPILIEVIDSPEKIDEIIDIVKPMVKEGLMAIINGVEIVKK</sequence>
<reference evidence="2 3" key="1">
    <citation type="submission" date="2016-11" db="EMBL/GenBank/DDBJ databases">
        <authorList>
            <person name="Jaros S."/>
            <person name="Januszkiewicz K."/>
            <person name="Wedrychowicz H."/>
        </authorList>
    </citation>
    <scope>NUCLEOTIDE SEQUENCE [LARGE SCALE GENOMIC DNA]</scope>
    <source>
        <strain evidence="2 3">DSM 14828</strain>
    </source>
</reference>
<comment type="similarity">
    <text evidence="1">Belongs to the UPF0166 family.</text>
</comment>
<dbReference type="InterPro" id="IPR015867">
    <property type="entry name" value="N-reg_PII/ATP_PRibTrfase_C"/>
</dbReference>
<evidence type="ECO:0000313" key="2">
    <source>
        <dbReference type="EMBL" id="SHE68856.1"/>
    </source>
</evidence>
<dbReference type="Gene3D" id="3.30.70.120">
    <property type="match status" value="1"/>
</dbReference>
<keyword evidence="3" id="KW-1185">Reference proteome</keyword>
<name>A0A1M4VIJ6_9FIRM</name>
<dbReference type="InterPro" id="IPR003793">
    <property type="entry name" value="UPF0166"/>
</dbReference>
<proteinExistence type="inferred from homology"/>
<protein>
    <submittedName>
        <fullName evidence="2">Uncharacterized protein</fullName>
    </submittedName>
</protein>
<dbReference type="Proteomes" id="UP000184251">
    <property type="component" value="Unassembled WGS sequence"/>
</dbReference>
<evidence type="ECO:0000256" key="1">
    <source>
        <dbReference type="ARBA" id="ARBA00010554"/>
    </source>
</evidence>
<dbReference type="Pfam" id="PF02641">
    <property type="entry name" value="DUF190"/>
    <property type="match status" value="1"/>
</dbReference>
<dbReference type="PANTHER" id="PTHR35983">
    <property type="entry name" value="UPF0166 PROTEIN TM_0021"/>
    <property type="match status" value="1"/>
</dbReference>
<evidence type="ECO:0000313" key="3">
    <source>
        <dbReference type="Proteomes" id="UP000184251"/>
    </source>
</evidence>
<dbReference type="AlphaFoldDB" id="A0A1M4VIJ6"/>
<organism evidence="2 3">
    <name type="scientific">Alkalibacter saccharofermentans DSM 14828</name>
    <dbReference type="NCBI Taxonomy" id="1120975"/>
    <lineage>
        <taxon>Bacteria</taxon>
        <taxon>Bacillati</taxon>
        <taxon>Bacillota</taxon>
        <taxon>Clostridia</taxon>
        <taxon>Eubacteriales</taxon>
        <taxon>Eubacteriaceae</taxon>
        <taxon>Alkalibacter</taxon>
    </lineage>
</organism>
<dbReference type="EMBL" id="FQTU01000005">
    <property type="protein sequence ID" value="SHE68856.1"/>
    <property type="molecule type" value="Genomic_DNA"/>
</dbReference>
<dbReference type="OrthoDB" id="9795599at2"/>
<dbReference type="STRING" id="1120975.SAMN02746064_01009"/>
<dbReference type="InterPro" id="IPR011322">
    <property type="entry name" value="N-reg_PII-like_a/b"/>
</dbReference>
<dbReference type="PANTHER" id="PTHR35983:SF1">
    <property type="entry name" value="UPF0166 PROTEIN TM_0021"/>
    <property type="match status" value="1"/>
</dbReference>